<keyword evidence="3" id="KW-1185">Reference proteome</keyword>
<evidence type="ECO:0000256" key="1">
    <source>
        <dbReference type="SAM" id="MobiDB-lite"/>
    </source>
</evidence>
<proteinExistence type="predicted"/>
<organism evidence="2 3">
    <name type="scientific">Linum tenue</name>
    <dbReference type="NCBI Taxonomy" id="586396"/>
    <lineage>
        <taxon>Eukaryota</taxon>
        <taxon>Viridiplantae</taxon>
        <taxon>Streptophyta</taxon>
        <taxon>Embryophyta</taxon>
        <taxon>Tracheophyta</taxon>
        <taxon>Spermatophyta</taxon>
        <taxon>Magnoliopsida</taxon>
        <taxon>eudicotyledons</taxon>
        <taxon>Gunneridae</taxon>
        <taxon>Pentapetalae</taxon>
        <taxon>rosids</taxon>
        <taxon>fabids</taxon>
        <taxon>Malpighiales</taxon>
        <taxon>Linaceae</taxon>
        <taxon>Linum</taxon>
    </lineage>
</organism>
<feature type="compositionally biased region" description="Polar residues" evidence="1">
    <location>
        <begin position="76"/>
        <end position="86"/>
    </location>
</feature>
<feature type="compositionally biased region" description="Basic residues" evidence="1">
    <location>
        <begin position="1"/>
        <end position="14"/>
    </location>
</feature>
<protein>
    <recommendedName>
        <fullName evidence="4">Transposase, Ptta/En/Spm, plant</fullName>
    </recommendedName>
</protein>
<sequence length="439" mass="49244">MGRPKKAGKTKPSKRPVEEPERSAPVENVEVVTQESETMPETQQAEREGEQQVNELENEEVHIPNDDIAFEEDANLSQGSHSTGGCSSAHKKKGRGPGIGVKPGHDNRYIYNFNRIVTPQAAHELTAIFKRSITGPWIRFSEYPASALQTVIARFKESGFTCSLPEEELNVHLKEHIKRNFSQWMYGFCNRVFSEHATLAERLNNPPTEIPAHIWRDMVNKWSDPNWKSTSDKNKANREKSEITATGGSVPMAKFRLDQIKKTGKEPDPIETFKKFHVKKSNGEFTTPKAQTIHAELKNKEAEKLTQGEEVNQFAIYGEVVGKQSRKRVLGMGYGVSGVDVFGPTSGQGCSKRCEEDRRQEKVKNDDMISMLKEELVQVKNGIPQIVEDTLKRLGVTLVESSMAGDKAVNDEDEDEDEDGDEEVNDKDADDIDDENSSP</sequence>
<dbReference type="EMBL" id="CAMGYJ010000002">
    <property type="protein sequence ID" value="CAI0377725.1"/>
    <property type="molecule type" value="Genomic_DNA"/>
</dbReference>
<name>A0AAV0GXH7_9ROSI</name>
<dbReference type="InterPro" id="IPR004252">
    <property type="entry name" value="Probable_transposase_24"/>
</dbReference>
<feature type="region of interest" description="Disordered" evidence="1">
    <location>
        <begin position="76"/>
        <end position="101"/>
    </location>
</feature>
<evidence type="ECO:0000313" key="2">
    <source>
        <dbReference type="EMBL" id="CAI0377725.1"/>
    </source>
</evidence>
<feature type="compositionally biased region" description="Basic and acidic residues" evidence="1">
    <location>
        <begin position="15"/>
        <end position="24"/>
    </location>
</feature>
<feature type="compositionally biased region" description="Acidic residues" evidence="1">
    <location>
        <begin position="411"/>
        <end position="439"/>
    </location>
</feature>
<dbReference type="AlphaFoldDB" id="A0AAV0GXH7"/>
<evidence type="ECO:0008006" key="4">
    <source>
        <dbReference type="Google" id="ProtNLM"/>
    </source>
</evidence>
<feature type="region of interest" description="Disordered" evidence="1">
    <location>
        <begin position="1"/>
        <end position="53"/>
    </location>
</feature>
<gene>
    <name evidence="2" type="ORF">LITE_LOCUS1579</name>
</gene>
<dbReference type="Proteomes" id="UP001154282">
    <property type="component" value="Unassembled WGS sequence"/>
</dbReference>
<feature type="region of interest" description="Disordered" evidence="1">
    <location>
        <begin position="402"/>
        <end position="439"/>
    </location>
</feature>
<feature type="compositionally biased region" description="Polar residues" evidence="1">
    <location>
        <begin position="31"/>
        <end position="43"/>
    </location>
</feature>
<comment type="caution">
    <text evidence="2">The sequence shown here is derived from an EMBL/GenBank/DDBJ whole genome shotgun (WGS) entry which is preliminary data.</text>
</comment>
<dbReference type="Pfam" id="PF03004">
    <property type="entry name" value="Transposase_24"/>
    <property type="match status" value="1"/>
</dbReference>
<reference evidence="2" key="1">
    <citation type="submission" date="2022-08" db="EMBL/GenBank/DDBJ databases">
        <authorList>
            <person name="Gutierrez-Valencia J."/>
        </authorList>
    </citation>
    <scope>NUCLEOTIDE SEQUENCE</scope>
</reference>
<evidence type="ECO:0000313" key="3">
    <source>
        <dbReference type="Proteomes" id="UP001154282"/>
    </source>
</evidence>
<accession>A0AAV0GXH7</accession>